<keyword evidence="8" id="KW-0479">Metal-binding</keyword>
<evidence type="ECO:0000259" key="15">
    <source>
        <dbReference type="PROSITE" id="PS50089"/>
    </source>
</evidence>
<dbReference type="InterPro" id="IPR002867">
    <property type="entry name" value="IBR_dom"/>
</dbReference>
<comment type="similarity">
    <text evidence="5">Belongs to the RBR family. Ariadne subfamily.</text>
</comment>
<dbReference type="InterPro" id="IPR013083">
    <property type="entry name" value="Znf_RING/FYVE/PHD"/>
</dbReference>
<dbReference type="Gene3D" id="3.10.110.10">
    <property type="entry name" value="Ubiquitin Conjugating Enzyme"/>
    <property type="match status" value="1"/>
</dbReference>
<dbReference type="SUPFAM" id="SSF57850">
    <property type="entry name" value="RING/U-box"/>
    <property type="match status" value="4"/>
</dbReference>
<dbReference type="OrthoDB" id="1431934at2759"/>
<evidence type="ECO:0000256" key="7">
    <source>
        <dbReference type="ARBA" id="ARBA00022679"/>
    </source>
</evidence>
<dbReference type="FunFam" id="3.30.40.10:FF:000358">
    <property type="entry name" value="RBR-type E3 ubiquitin transferase"/>
    <property type="match status" value="1"/>
</dbReference>
<dbReference type="SMART" id="SM00647">
    <property type="entry name" value="IBR"/>
    <property type="match status" value="3"/>
</dbReference>
<dbReference type="GO" id="GO:0031624">
    <property type="term" value="F:ubiquitin conjugating enzyme binding"/>
    <property type="evidence" value="ECO:0000318"/>
    <property type="project" value="GO_Central"/>
</dbReference>
<evidence type="ECO:0000256" key="8">
    <source>
        <dbReference type="ARBA" id="ARBA00022723"/>
    </source>
</evidence>
<dbReference type="Gene3D" id="3.30.40.10">
    <property type="entry name" value="Zinc/RING finger domain, C3HC4 (zinc finger)"/>
    <property type="match status" value="1"/>
</dbReference>
<dbReference type="SMART" id="SM00184">
    <property type="entry name" value="RING"/>
    <property type="match status" value="2"/>
</dbReference>
<keyword evidence="19" id="KW-1185">Reference proteome</keyword>
<keyword evidence="12" id="KW-0862">Zinc</keyword>
<protein>
    <recommendedName>
        <fullName evidence="6">RBR-type E3 ubiquitin transferase</fullName>
        <ecNumber evidence="6">2.3.2.31</ecNumber>
    </recommendedName>
</protein>
<dbReference type="GO" id="GO:0016567">
    <property type="term" value="P:protein ubiquitination"/>
    <property type="evidence" value="ECO:0007669"/>
    <property type="project" value="InterPro"/>
</dbReference>
<name>A0A0K9PBM5_ZOSMR</name>
<comment type="similarity">
    <text evidence="13">Belongs to the RBR family. RNF14 subfamily.</text>
</comment>
<dbReference type="STRING" id="29655.A0A0K9PBM5"/>
<dbReference type="InterPro" id="IPR016135">
    <property type="entry name" value="UBQ-conjugating_enzyme/RWD"/>
</dbReference>
<dbReference type="CDD" id="cd20354">
    <property type="entry name" value="Rcat_RBR_RNF14"/>
    <property type="match status" value="1"/>
</dbReference>
<dbReference type="Pfam" id="PF01485">
    <property type="entry name" value="IBR"/>
    <property type="match status" value="1"/>
</dbReference>
<dbReference type="GO" id="GO:0005737">
    <property type="term" value="C:cytoplasm"/>
    <property type="evidence" value="ECO:0000318"/>
    <property type="project" value="GO_Central"/>
</dbReference>
<comment type="catalytic activity">
    <reaction evidence="1">
        <text>[E2 ubiquitin-conjugating enzyme]-S-ubiquitinyl-L-cysteine + [acceptor protein]-L-lysine = [E2 ubiquitin-conjugating enzyme]-L-cysteine + [acceptor protein]-N(6)-ubiquitinyl-L-lysine.</text>
        <dbReference type="EC" id="2.3.2.31"/>
    </reaction>
</comment>
<sequence length="615" mass="70363">MEAAAHRSEEEQCVVEESNTITATKITRRLRQGQSSSFVSVPLQADYNEKEILPLIVCKESSGGNAKVESELDDVLDKFKDEDEGKDIELSQDLVLINDQLQQDEVLALESIYGDNVSVLDGKGGLRLLQIQVNIDVPENFIVSQLQSSNVWSVDAGNFQEEDATREDGNSNEFVYTFNVQYLPPITLTCLFPLSYPSHGPPRFTISAQWLNVLKISKLCHKLDSIWTEQFGQEVIYQWIEWLHQSSISYLCFDNGILIKPCDPSVYTDRRAVPGCISPELVIPLLMTYNAEKCNEAFRRNQYVCAICLTEYTGIDFRRLPCKHFFCLACMETYCKLHVKEGTVTKLVCPDAKCAEMIPPELLKCLLGKQAYERWESLLLKKTLDSMCDVVYCPRCQTPCIEYDENNAQCSKCYFSFCTLCNERRHVGVECMSPEAKLNIFQARQNSNRFTAEDQRRKETNLINELKNMKEILNNSKQCPSCKMAISKDGGCNKMVCGNCGQFFCYRCNKAIKGYEHFRSGCELFDIDDILAYEMQMHQHVAPQRLAEFHRRLYVDNGRRCPNCSQNNVKVQNNNHIHCFSCQIHYCFSCGLIVRKKSQHYGPKGCKQHSVDTAR</sequence>
<dbReference type="PROSITE" id="PS00518">
    <property type="entry name" value="ZF_RING_1"/>
    <property type="match status" value="1"/>
</dbReference>
<proteinExistence type="inferred from homology"/>
<dbReference type="CDD" id="cd23134">
    <property type="entry name" value="RING-HC_ITT1-like"/>
    <property type="match status" value="1"/>
</dbReference>
<dbReference type="CDD" id="cd23820">
    <property type="entry name" value="RWD_RNF14"/>
    <property type="match status" value="1"/>
</dbReference>
<dbReference type="AlphaFoldDB" id="A0A0K9PBM5"/>
<evidence type="ECO:0000313" key="19">
    <source>
        <dbReference type="Proteomes" id="UP000036987"/>
    </source>
</evidence>
<dbReference type="PROSITE" id="PS50089">
    <property type="entry name" value="ZF_RING_2"/>
    <property type="match status" value="1"/>
</dbReference>
<evidence type="ECO:0000256" key="14">
    <source>
        <dbReference type="PROSITE-ProRule" id="PRU00175"/>
    </source>
</evidence>
<keyword evidence="9" id="KW-0677">Repeat</keyword>
<dbReference type="InterPro" id="IPR006575">
    <property type="entry name" value="RWD_dom"/>
</dbReference>
<comment type="function">
    <text evidence="3">Might act as an E3 ubiquitin-protein ligase, or as part of E3 complex, which accepts ubiquitin from specific E2 ubiquitin-conjugating enzymes and then transfers it to substrates.</text>
</comment>
<dbReference type="SMART" id="SM00591">
    <property type="entry name" value="RWD"/>
    <property type="match status" value="1"/>
</dbReference>
<keyword evidence="11" id="KW-0833">Ubl conjugation pathway</keyword>
<comment type="caution">
    <text evidence="18">The sequence shown here is derived from an EMBL/GenBank/DDBJ whole genome shotgun (WGS) entry which is preliminary data.</text>
</comment>
<keyword evidence="10 14" id="KW-0863">Zinc-finger</keyword>
<dbReference type="Pfam" id="PF26200">
    <property type="entry name" value="Rcat_RNF216"/>
    <property type="match status" value="1"/>
</dbReference>
<dbReference type="PROSITE" id="PS51873">
    <property type="entry name" value="TRIAD"/>
    <property type="match status" value="1"/>
</dbReference>
<dbReference type="GO" id="GO:0000151">
    <property type="term" value="C:ubiquitin ligase complex"/>
    <property type="evidence" value="ECO:0000318"/>
    <property type="project" value="GO_Central"/>
</dbReference>
<evidence type="ECO:0000256" key="4">
    <source>
        <dbReference type="ARBA" id="ARBA00004906"/>
    </source>
</evidence>
<accession>A0A0K9PBM5</accession>
<evidence type="ECO:0000256" key="6">
    <source>
        <dbReference type="ARBA" id="ARBA00012251"/>
    </source>
</evidence>
<evidence type="ECO:0000313" key="18">
    <source>
        <dbReference type="EMBL" id="KMZ66483.1"/>
    </source>
</evidence>
<dbReference type="SUPFAM" id="SSF54495">
    <property type="entry name" value="UBC-like"/>
    <property type="match status" value="1"/>
</dbReference>
<reference evidence="19" key="1">
    <citation type="journal article" date="2016" name="Nature">
        <title>The genome of the seagrass Zostera marina reveals angiosperm adaptation to the sea.</title>
        <authorList>
            <person name="Olsen J.L."/>
            <person name="Rouze P."/>
            <person name="Verhelst B."/>
            <person name="Lin Y.-C."/>
            <person name="Bayer T."/>
            <person name="Collen J."/>
            <person name="Dattolo E."/>
            <person name="De Paoli E."/>
            <person name="Dittami S."/>
            <person name="Maumus F."/>
            <person name="Michel G."/>
            <person name="Kersting A."/>
            <person name="Lauritano C."/>
            <person name="Lohaus R."/>
            <person name="Toepel M."/>
            <person name="Tonon T."/>
            <person name="Vanneste K."/>
            <person name="Amirebrahimi M."/>
            <person name="Brakel J."/>
            <person name="Bostroem C."/>
            <person name="Chovatia M."/>
            <person name="Grimwood J."/>
            <person name="Jenkins J.W."/>
            <person name="Jueterbock A."/>
            <person name="Mraz A."/>
            <person name="Stam W.T."/>
            <person name="Tice H."/>
            <person name="Bornberg-Bauer E."/>
            <person name="Green P.J."/>
            <person name="Pearson G.A."/>
            <person name="Procaccini G."/>
            <person name="Duarte C.M."/>
            <person name="Schmutz J."/>
            <person name="Reusch T.B.H."/>
            <person name="Van de Peer Y."/>
        </authorList>
    </citation>
    <scope>NUCLEOTIDE SEQUENCE [LARGE SCALE GENOMIC DNA]</scope>
    <source>
        <strain evidence="19">cv. Finnish</strain>
    </source>
</reference>
<dbReference type="EMBL" id="LFYR01000980">
    <property type="protein sequence ID" value="KMZ66483.1"/>
    <property type="molecule type" value="Genomic_DNA"/>
</dbReference>
<dbReference type="Pfam" id="PF05773">
    <property type="entry name" value="RWD"/>
    <property type="match status" value="1"/>
</dbReference>
<evidence type="ECO:0000256" key="1">
    <source>
        <dbReference type="ARBA" id="ARBA00001798"/>
    </source>
</evidence>
<keyword evidence="7" id="KW-0808">Transferase</keyword>
<dbReference type="InterPro" id="IPR031127">
    <property type="entry name" value="E3_UB_ligase_RBR"/>
</dbReference>
<dbReference type="Gene3D" id="1.20.120.1750">
    <property type="match status" value="1"/>
</dbReference>
<evidence type="ECO:0000256" key="10">
    <source>
        <dbReference type="ARBA" id="ARBA00022771"/>
    </source>
</evidence>
<evidence type="ECO:0000256" key="11">
    <source>
        <dbReference type="ARBA" id="ARBA00022786"/>
    </source>
</evidence>
<dbReference type="GO" id="GO:0061630">
    <property type="term" value="F:ubiquitin protein ligase activity"/>
    <property type="evidence" value="ECO:0000318"/>
    <property type="project" value="GO_Central"/>
</dbReference>
<dbReference type="InterPro" id="IPR044066">
    <property type="entry name" value="TRIAD_supradom"/>
</dbReference>
<dbReference type="EC" id="2.3.2.31" evidence="6"/>
<evidence type="ECO:0000256" key="3">
    <source>
        <dbReference type="ARBA" id="ARBA00003976"/>
    </source>
</evidence>
<evidence type="ECO:0000259" key="17">
    <source>
        <dbReference type="PROSITE" id="PS51873"/>
    </source>
</evidence>
<evidence type="ECO:0000256" key="13">
    <source>
        <dbReference type="ARBA" id="ARBA00044508"/>
    </source>
</evidence>
<organism evidence="18 19">
    <name type="scientific">Zostera marina</name>
    <name type="common">Eelgrass</name>
    <dbReference type="NCBI Taxonomy" id="29655"/>
    <lineage>
        <taxon>Eukaryota</taxon>
        <taxon>Viridiplantae</taxon>
        <taxon>Streptophyta</taxon>
        <taxon>Embryophyta</taxon>
        <taxon>Tracheophyta</taxon>
        <taxon>Spermatophyta</taxon>
        <taxon>Magnoliopsida</taxon>
        <taxon>Liliopsida</taxon>
        <taxon>Zosteraceae</taxon>
        <taxon>Zostera</taxon>
    </lineage>
</organism>
<dbReference type="InterPro" id="IPR047548">
    <property type="entry name" value="Rcat_RBR_RNF14"/>
</dbReference>
<dbReference type="PANTHER" id="PTHR11685">
    <property type="entry name" value="RBR FAMILY RING FINGER AND IBR DOMAIN-CONTAINING"/>
    <property type="match status" value="1"/>
</dbReference>
<gene>
    <name evidence="18" type="ORF">ZOSMA_29G01460</name>
</gene>
<evidence type="ECO:0000256" key="9">
    <source>
        <dbReference type="ARBA" id="ARBA00022737"/>
    </source>
</evidence>
<dbReference type="CDD" id="cd20341">
    <property type="entry name" value="BRcat_RBR_RNF14"/>
    <property type="match status" value="1"/>
</dbReference>
<dbReference type="GO" id="GO:0008270">
    <property type="term" value="F:zinc ion binding"/>
    <property type="evidence" value="ECO:0007669"/>
    <property type="project" value="UniProtKB-KW"/>
</dbReference>
<dbReference type="GO" id="GO:0006511">
    <property type="term" value="P:ubiquitin-dependent protein catabolic process"/>
    <property type="evidence" value="ECO:0000318"/>
    <property type="project" value="GO_Central"/>
</dbReference>
<evidence type="ECO:0000256" key="12">
    <source>
        <dbReference type="ARBA" id="ARBA00022833"/>
    </source>
</evidence>
<feature type="domain" description="RWD" evidence="16">
    <location>
        <begin position="104"/>
        <end position="250"/>
    </location>
</feature>
<feature type="domain" description="RING-type" evidence="15">
    <location>
        <begin position="305"/>
        <end position="353"/>
    </location>
</feature>
<comment type="pathway">
    <text evidence="4">Protein modification; protein ubiquitination.</text>
</comment>
<dbReference type="InterPro" id="IPR017907">
    <property type="entry name" value="Znf_RING_CS"/>
</dbReference>
<comment type="cofactor">
    <cofactor evidence="2">
        <name>Zn(2+)</name>
        <dbReference type="ChEBI" id="CHEBI:29105"/>
    </cofactor>
</comment>
<evidence type="ECO:0000256" key="2">
    <source>
        <dbReference type="ARBA" id="ARBA00001947"/>
    </source>
</evidence>
<dbReference type="OMA" id="SVKWLEP"/>
<feature type="domain" description="RING-type" evidence="17">
    <location>
        <begin position="301"/>
        <end position="526"/>
    </location>
</feature>
<evidence type="ECO:0000256" key="5">
    <source>
        <dbReference type="ARBA" id="ARBA00005884"/>
    </source>
</evidence>
<dbReference type="PROSITE" id="PS50908">
    <property type="entry name" value="RWD"/>
    <property type="match status" value="1"/>
</dbReference>
<dbReference type="Proteomes" id="UP000036987">
    <property type="component" value="Unassembled WGS sequence"/>
</dbReference>
<dbReference type="InterPro" id="IPR001841">
    <property type="entry name" value="Znf_RING"/>
</dbReference>
<evidence type="ECO:0000259" key="16">
    <source>
        <dbReference type="PROSITE" id="PS50908"/>
    </source>
</evidence>